<dbReference type="PANTHER" id="PTHR47961">
    <property type="entry name" value="DNA POLYMERASE THETA, PUTATIVE (AFU_ORTHOLOGUE AFUA_1G05260)-RELATED"/>
    <property type="match status" value="1"/>
</dbReference>
<dbReference type="Gene3D" id="1.10.3380.10">
    <property type="entry name" value="Sec63 N-terminal domain-like domain"/>
    <property type="match status" value="2"/>
</dbReference>
<dbReference type="EMBL" id="CDSF01000119">
    <property type="protein sequence ID" value="CEP01840.1"/>
    <property type="molecule type" value="Genomic_DNA"/>
</dbReference>
<evidence type="ECO:0000313" key="10">
    <source>
        <dbReference type="Proteomes" id="UP000039324"/>
    </source>
</evidence>
<evidence type="ECO:0000313" key="8">
    <source>
        <dbReference type="EMBL" id="CEP01840.1"/>
    </source>
</evidence>
<dbReference type="FunFam" id="1.10.10.10:FF:000012">
    <property type="entry name" value="U5 small nuclear ribonucleoprotein helicase"/>
    <property type="match status" value="1"/>
</dbReference>
<dbReference type="InterPro" id="IPR027417">
    <property type="entry name" value="P-loop_NTPase"/>
</dbReference>
<dbReference type="Gene3D" id="3.40.50.300">
    <property type="entry name" value="P-loop containing nucleotide triphosphate hydrolases"/>
    <property type="match status" value="4"/>
</dbReference>
<dbReference type="FunFam" id="1.10.3380.10:FF:000002">
    <property type="entry name" value="Activating signal cointegrator 1 complex subunit 3"/>
    <property type="match status" value="1"/>
</dbReference>
<reference evidence="9 11" key="2">
    <citation type="submission" date="2018-03" db="EMBL/GenBank/DDBJ databases">
        <authorList>
            <person name="Fogelqvist J."/>
        </authorList>
    </citation>
    <scope>NUCLEOTIDE SEQUENCE [LARGE SCALE GENOMIC DNA]</scope>
</reference>
<evidence type="ECO:0000256" key="4">
    <source>
        <dbReference type="ARBA" id="ARBA00022806"/>
    </source>
</evidence>
<dbReference type="Pfam" id="PF00270">
    <property type="entry name" value="DEAD"/>
    <property type="match status" value="2"/>
</dbReference>
<dbReference type="Gene3D" id="2.60.40.150">
    <property type="entry name" value="C2 domain"/>
    <property type="match status" value="2"/>
</dbReference>
<evidence type="ECO:0000259" key="6">
    <source>
        <dbReference type="PROSITE" id="PS51192"/>
    </source>
</evidence>
<dbReference type="InterPro" id="IPR036388">
    <property type="entry name" value="WH-like_DNA-bd_sf"/>
</dbReference>
<dbReference type="SMART" id="SM00487">
    <property type="entry name" value="DEXDc"/>
    <property type="match status" value="2"/>
</dbReference>
<evidence type="ECO:0000256" key="1">
    <source>
        <dbReference type="ARBA" id="ARBA00022737"/>
    </source>
</evidence>
<dbReference type="PIRSF" id="PIRSF039073">
    <property type="entry name" value="BRR2"/>
    <property type="match status" value="1"/>
</dbReference>
<dbReference type="EMBL" id="OVEO01000018">
    <property type="protein sequence ID" value="SPR01669.1"/>
    <property type="molecule type" value="Genomic_DNA"/>
</dbReference>
<dbReference type="SUPFAM" id="SSF46785">
    <property type="entry name" value="Winged helix' DNA-binding domain"/>
    <property type="match status" value="2"/>
</dbReference>
<dbReference type="GO" id="GO:0032991">
    <property type="term" value="C:protein-containing complex"/>
    <property type="evidence" value="ECO:0007669"/>
    <property type="project" value="UniProtKB-ARBA"/>
</dbReference>
<dbReference type="GO" id="GO:0005634">
    <property type="term" value="C:nucleus"/>
    <property type="evidence" value="ECO:0007669"/>
    <property type="project" value="TreeGrafter"/>
</dbReference>
<dbReference type="InterPro" id="IPR041094">
    <property type="entry name" value="Brr2_helicase_PWI"/>
</dbReference>
<evidence type="ECO:0000256" key="2">
    <source>
        <dbReference type="ARBA" id="ARBA00022741"/>
    </source>
</evidence>
<accession>A0A0G4J2Q4</accession>
<dbReference type="PANTHER" id="PTHR47961:SF4">
    <property type="entry name" value="ACTIVATING SIGNAL COINTEGRATOR 1 COMPLEX SUBUNIT 3"/>
    <property type="match status" value="1"/>
</dbReference>
<reference evidence="8 10" key="1">
    <citation type="submission" date="2015-02" db="EMBL/GenBank/DDBJ databases">
        <authorList>
            <person name="Chooi Y.-H."/>
        </authorList>
    </citation>
    <scope>NUCLEOTIDE SEQUENCE [LARGE SCALE GENOMIC DNA]</scope>
    <source>
        <strain evidence="8">E3</strain>
    </source>
</reference>
<keyword evidence="10" id="KW-1185">Reference proteome</keyword>
<sequence length="2191" mass="243930">MEDTEKIAQYAYKANANLVLNSEKRPRDLGPTGEVQSLAESMTAREMRMMMGERAVTTHEQDTSLRDRIEKRRLAAAKKPDTSQRLIRKRANVLDAEVVGLYEPKTQDTRRAFSALMTTVSGIMSGQPHAVMQSACEEVLALVKSQEGGTGQAGLAQGQLKRDIADLLSASVDEETFRQIVSVAGRIHDFQQTSEVTDGMDEEMGVAVVFDEEEEEAGPTGDLSENEDFVEEEEQEVEEDGDEHVVETTLGRSETEAGVSHADLMQDETNPDIINPKAVDAFWLQRELSSFVTDPIEAQAKAESILSTLSQDKDTRIIENAVVGTLGFEHFAFVKRLMLNRDTIVWCTRLARAKNDDERRRIGDSMFAQPRLRGLLEALMHTKGTAADRGKELERSLLREVAALKKGTAGPTTEGGARDEWGGTTRRPVAMVDIDALAFTGGGHFMANTEWVLPKSAVKKDHKDYQEIFVPALAPDKAALSDLVKILTMPEWARPAFANYASLNPVQSRLYRSAMFSASNILLCAPTGAGKTNVAVLCILREIGLHLNKETGTVDVDAFKVVYVAPMKSLVREMVGTLSTRLSHFGVTVRELSGDQQLSREEIKDTQILVVTPEKWDIVTRKSGYAAIASLVSLIVIDEIHLLHDTRGPVLEAIISRTIREIEHSQELTRIVGLSATLPNYDDVAEMLRVDAKNGLFVFDNTFRPCPLQQVYIGVTAKRPFKQYQKLNELCWERVLQQAGKNQALVFVHSRKDTATTARFLRDQAQEHDKLALFVPPSSASMGILSEEAKSVTSQDLKDVLPMGFGIHHAGMTAADRGTVEDLFAEGHLKVLVSTATLAWGVNLPAHSVIIKGTQVYSPELGRWTELSMLDVMQMLGRAGRPQFDTYGEGTILTTHRELKYYLSLLNEQLPVESQLLSRLPDTLNAEIVLGTVRNAREASQWLTYTYLFVRMKSNPALYGVAPDSLKDDPLLEQRRLDLVHSAATILDRAGLVKYDRKSGTLASTDLGRIASHYYLSHRSMSAFGEYLKPTMSDIDMLRVFALSEEFKQIGIREEEKIELAKLLDKVPIPVKQTLDEPAAKVNILLQAYISRLTMEGFALVADLCYVTQSAGRLMRALFEICLRRKWADNAARALSLCQMIDHRMWSIESPLRQFRGNHRLPIDVIHKLEKTHLPWDALLDLEPHQLGELIRLPKLGKQVHRRIHQVPKLDAVATFQPITRTLLKVDLELRADFEYNVDVHGPSQAFWVLVEDQDSETILHHELFVLRAGFADHPHTISFTVSVSEPIAPQYFVRILSDRWLGSSTVVPLSFRHLILPDKFAPATELLDLQPLPVAELADPRHRAMYDFRHFNAIQTQAFPCLFESDDSALVAAPTGSGKTACAEFALFRMLNTFPQGRAVYIAPNASLCRSTLERWAVHFGDVCTIGQLSGDLATDLRVLSASQIVVSEPGHFDALSRKWRSRTAIQNFNLVIVDDAHFIGAQVGHVIEVCVSRVRFIASQLKRPIRIVVLSASMANAGDVAQWIGAHPRSTFAFSPAVRPVPLDIHLHGMEFHSQEDRQQAMVRPAYALWCRSFDERLDAQPQLIVFAPSRQQARRTALAMLSMAMSEMPVRSFLRGITADALKSTHLDGVQNAALREAMTSGIAFLHAGLSETEANTARTLFQAGALSVLVVDHELAYDLRSLRTDHVVILGTQYYDGQEKKLSHYSIVEVEAMVGCCGRQGQDTLGRVDIFCHRSRADFYSRFLLDAFPVESHLDQFLADHLNAEVVNRTICNVQEAVDYLTWTLLYRRLSRNPNYYNLRGTTHRHLSDYLSELIETSVEDLAAADMIATDDAGALSPLNLGMVAAHYYLRYQTIELFAQSLAGSTRLKGVLNIVSAASEFDALPVRQYEENVLERLAKHLRLQPPPSPDTQRVVYYDSHTKAHLLLQAHFSRIPLSAEVLTDLQTVLPEAIRLIQALVDVVASKGWLMPALQAMDLSQMVIQGVWADQNGAQLLQLPHVSSECLARCVDAGITTIDQLLDMDDDARVELLRMSTGDLQDVANVCNQLPNLSVDVAVVDAPEVSAGARATLAVRIEREHDEDDVVDGDVAVVHDVIAPLYPQKRIEGWWLVLGDVQHNRLVGIKKVALQKMSQTVKFDFIAPSAGSHRLCLYTVSDSYLGTDQQHEFDLDVAEGVASSDDDDGMDTD</sequence>
<dbReference type="InterPro" id="IPR014756">
    <property type="entry name" value="Ig_E-set"/>
</dbReference>
<evidence type="ECO:0000256" key="3">
    <source>
        <dbReference type="ARBA" id="ARBA00022801"/>
    </source>
</evidence>
<dbReference type="InterPro" id="IPR004179">
    <property type="entry name" value="Sec63-dom"/>
</dbReference>
<dbReference type="PROSITE" id="PS51192">
    <property type="entry name" value="HELICASE_ATP_BIND_1"/>
    <property type="match status" value="2"/>
</dbReference>
<dbReference type="OMA" id="MNPKEFN"/>
<dbReference type="SMART" id="SM00490">
    <property type="entry name" value="HELICc"/>
    <property type="match status" value="1"/>
</dbReference>
<feature type="domain" description="Helicase ATP-binding" evidence="6">
    <location>
        <begin position="512"/>
        <end position="696"/>
    </location>
</feature>
<dbReference type="SUPFAM" id="SSF158702">
    <property type="entry name" value="Sec63 N-terminal domain-like"/>
    <property type="match status" value="2"/>
</dbReference>
<dbReference type="FunFam" id="3.40.50.300:FF:000062">
    <property type="entry name" value="U5 small nuclear ribonucleoprotein helicase"/>
    <property type="match status" value="1"/>
</dbReference>
<dbReference type="Proteomes" id="UP000290189">
    <property type="component" value="Unassembled WGS sequence"/>
</dbReference>
<gene>
    <name evidence="8" type="ORF">PBRA_008782</name>
    <name evidence="9" type="ORF">PLBR_LOCUS8884</name>
</gene>
<dbReference type="Pfam" id="PF23445">
    <property type="entry name" value="WHD_SNRNP200"/>
    <property type="match status" value="2"/>
</dbReference>
<evidence type="ECO:0000313" key="11">
    <source>
        <dbReference type="Proteomes" id="UP000290189"/>
    </source>
</evidence>
<dbReference type="InterPro" id="IPR035892">
    <property type="entry name" value="C2_domain_sf"/>
</dbReference>
<dbReference type="FunFam" id="2.60.40.150:FF:000004">
    <property type="entry name" value="RNA helicase, activating signal cointegrator 1"/>
    <property type="match status" value="1"/>
</dbReference>
<evidence type="ECO:0000256" key="5">
    <source>
        <dbReference type="ARBA" id="ARBA00022840"/>
    </source>
</evidence>
<organism evidence="8 10">
    <name type="scientific">Plasmodiophora brassicae</name>
    <name type="common">Clubroot disease agent</name>
    <dbReference type="NCBI Taxonomy" id="37360"/>
    <lineage>
        <taxon>Eukaryota</taxon>
        <taxon>Sar</taxon>
        <taxon>Rhizaria</taxon>
        <taxon>Endomyxa</taxon>
        <taxon>Phytomyxea</taxon>
        <taxon>Plasmodiophorida</taxon>
        <taxon>Plasmodiophoridae</taxon>
        <taxon>Plasmodiophora</taxon>
    </lineage>
</organism>
<keyword evidence="3" id="KW-0378">Hydrolase</keyword>
<geneLocation type="mitochondrion" evidence="9"/>
<dbReference type="FunFam" id="3.40.50.300:FF:000102">
    <property type="entry name" value="RNA helicase, activating signal cointegrator 1"/>
    <property type="match status" value="1"/>
</dbReference>
<dbReference type="InterPro" id="IPR011545">
    <property type="entry name" value="DEAD/DEAH_box_helicase_dom"/>
</dbReference>
<dbReference type="InterPro" id="IPR057842">
    <property type="entry name" value="WH_MER3"/>
</dbReference>
<dbReference type="Gene3D" id="1.10.10.10">
    <property type="entry name" value="Winged helix-like DNA-binding domain superfamily/Winged helix DNA-binding domain"/>
    <property type="match status" value="2"/>
</dbReference>
<feature type="domain" description="Helicase C-terminal" evidence="7">
    <location>
        <begin position="723"/>
        <end position="940"/>
    </location>
</feature>
<dbReference type="Pfam" id="PF00271">
    <property type="entry name" value="Helicase_C"/>
    <property type="match status" value="1"/>
</dbReference>
<dbReference type="Pfam" id="PF18149">
    <property type="entry name" value="Helicase_PWI"/>
    <property type="match status" value="1"/>
</dbReference>
<evidence type="ECO:0000259" key="7">
    <source>
        <dbReference type="PROSITE" id="PS51194"/>
    </source>
</evidence>
<dbReference type="Gene3D" id="1.10.150.20">
    <property type="entry name" value="5' to 3' exonuclease, C-terminal subdomain"/>
    <property type="match status" value="2"/>
</dbReference>
<keyword evidence="9" id="KW-0496">Mitochondrion</keyword>
<dbReference type="FunFam" id="3.40.50.300:FF:000254">
    <property type="entry name" value="U5 small nuclear ribonucleoprotein helicase"/>
    <property type="match status" value="1"/>
</dbReference>
<dbReference type="InterPro" id="IPR050474">
    <property type="entry name" value="Hel308_SKI2-like"/>
</dbReference>
<dbReference type="InterPro" id="IPR001650">
    <property type="entry name" value="Helicase_C-like"/>
</dbReference>
<keyword evidence="4" id="KW-0347">Helicase</keyword>
<dbReference type="InterPro" id="IPR036390">
    <property type="entry name" value="WH_DNA-bd_sf"/>
</dbReference>
<dbReference type="SMART" id="SM00973">
    <property type="entry name" value="Sec63"/>
    <property type="match status" value="2"/>
</dbReference>
<dbReference type="Pfam" id="PF02889">
    <property type="entry name" value="Sec63"/>
    <property type="match status" value="2"/>
</dbReference>
<keyword evidence="2" id="KW-0547">Nucleotide-binding</keyword>
<keyword evidence="5" id="KW-0067">ATP-binding</keyword>
<dbReference type="CDD" id="cd18795">
    <property type="entry name" value="SF2_C_Ski2"/>
    <property type="match status" value="1"/>
</dbReference>
<proteinExistence type="predicted"/>
<dbReference type="STRING" id="37360.A0A0G4J2Q4"/>
<dbReference type="SUPFAM" id="SSF52540">
    <property type="entry name" value="P-loop containing nucleoside triphosphate hydrolases"/>
    <property type="match status" value="4"/>
</dbReference>
<evidence type="ECO:0000313" key="9">
    <source>
        <dbReference type="EMBL" id="SPR01669.1"/>
    </source>
</evidence>
<dbReference type="InterPro" id="IPR014001">
    <property type="entry name" value="Helicase_ATP-bd"/>
</dbReference>
<feature type="domain" description="Helicase ATP-binding" evidence="6">
    <location>
        <begin position="1361"/>
        <end position="1534"/>
    </location>
</feature>
<dbReference type="GO" id="GO:0004386">
    <property type="term" value="F:helicase activity"/>
    <property type="evidence" value="ECO:0007669"/>
    <property type="project" value="UniProtKB-KW"/>
</dbReference>
<dbReference type="SMART" id="SM00382">
    <property type="entry name" value="AAA"/>
    <property type="match status" value="2"/>
</dbReference>
<dbReference type="FunFam" id="1.10.3380.10:FF:000001">
    <property type="entry name" value="U5 small nuclear ribonucleoprotein helicase"/>
    <property type="match status" value="1"/>
</dbReference>
<dbReference type="GO" id="GO:0016787">
    <property type="term" value="F:hydrolase activity"/>
    <property type="evidence" value="ECO:0007669"/>
    <property type="project" value="UniProtKB-KW"/>
</dbReference>
<dbReference type="FunFam" id="1.10.10.10:FF:000024">
    <property type="entry name" value="U5 small nuclear ribonucleoprotein helicase"/>
    <property type="match status" value="1"/>
</dbReference>
<protein>
    <submittedName>
        <fullName evidence="8">Uncharacterized protein</fullName>
    </submittedName>
</protein>
<name>A0A0G4J2Q4_PLABS</name>
<dbReference type="Proteomes" id="UP000039324">
    <property type="component" value="Unassembled WGS sequence"/>
</dbReference>
<dbReference type="FunFam" id="1.10.150.20:FF:000004">
    <property type="entry name" value="U5 small nuclear ribonucleoprotein helicase"/>
    <property type="match status" value="1"/>
</dbReference>
<dbReference type="GO" id="GO:0003676">
    <property type="term" value="F:nucleic acid binding"/>
    <property type="evidence" value="ECO:0007669"/>
    <property type="project" value="InterPro"/>
</dbReference>
<dbReference type="GO" id="GO:0005524">
    <property type="term" value="F:ATP binding"/>
    <property type="evidence" value="ECO:0007669"/>
    <property type="project" value="UniProtKB-KW"/>
</dbReference>
<dbReference type="GO" id="GO:0006397">
    <property type="term" value="P:mRNA processing"/>
    <property type="evidence" value="ECO:0007669"/>
    <property type="project" value="UniProtKB-ARBA"/>
</dbReference>
<keyword evidence="1" id="KW-0677">Repeat</keyword>
<dbReference type="SUPFAM" id="SSF81296">
    <property type="entry name" value="E set domains"/>
    <property type="match status" value="1"/>
</dbReference>
<dbReference type="OrthoDB" id="5575at2759"/>
<dbReference type="InterPro" id="IPR003593">
    <property type="entry name" value="AAA+_ATPase"/>
</dbReference>
<dbReference type="PROSITE" id="PS51194">
    <property type="entry name" value="HELICASE_CTER"/>
    <property type="match status" value="1"/>
</dbReference>